<keyword evidence="9 16" id="KW-0418">Kinase</keyword>
<comment type="subcellular location">
    <subcellularLocation>
        <location evidence="2">Cell membrane</location>
        <topology evidence="2">Multi-pass membrane protein</topology>
    </subcellularLocation>
</comment>
<dbReference type="SMART" id="SM00388">
    <property type="entry name" value="HisKA"/>
    <property type="match status" value="1"/>
</dbReference>
<evidence type="ECO:0000256" key="5">
    <source>
        <dbReference type="ARBA" id="ARBA00022553"/>
    </source>
</evidence>
<dbReference type="PROSITE" id="PS50109">
    <property type="entry name" value="HIS_KIN"/>
    <property type="match status" value="1"/>
</dbReference>
<evidence type="ECO:0000256" key="7">
    <source>
        <dbReference type="ARBA" id="ARBA00022692"/>
    </source>
</evidence>
<evidence type="ECO:0000313" key="16">
    <source>
        <dbReference type="EMBL" id="AFD08947.1"/>
    </source>
</evidence>
<dbReference type="SUPFAM" id="SSF55874">
    <property type="entry name" value="ATPase domain of HSP90 chaperone/DNA topoisomerase II/histidine kinase"/>
    <property type="match status" value="1"/>
</dbReference>
<dbReference type="GO" id="GO:0005886">
    <property type="term" value="C:plasma membrane"/>
    <property type="evidence" value="ECO:0007669"/>
    <property type="project" value="UniProtKB-SubCell"/>
</dbReference>
<name>H8KM25_SOLCM</name>
<dbReference type="Gene3D" id="1.10.287.130">
    <property type="match status" value="1"/>
</dbReference>
<keyword evidence="12" id="KW-0902">Two-component regulatory system</keyword>
<dbReference type="RefSeq" id="WP_014682170.1">
    <property type="nucleotide sequence ID" value="NC_017770.1"/>
</dbReference>
<keyword evidence="4" id="KW-1003">Cell membrane</keyword>
<dbReference type="KEGG" id="scn:Solca_3953"/>
<evidence type="ECO:0000256" key="1">
    <source>
        <dbReference type="ARBA" id="ARBA00000085"/>
    </source>
</evidence>
<evidence type="ECO:0000256" key="10">
    <source>
        <dbReference type="ARBA" id="ARBA00022840"/>
    </source>
</evidence>
<dbReference type="InterPro" id="IPR050398">
    <property type="entry name" value="HssS/ArlS-like"/>
</dbReference>
<evidence type="ECO:0000256" key="8">
    <source>
        <dbReference type="ARBA" id="ARBA00022741"/>
    </source>
</evidence>
<keyword evidence="7 14" id="KW-0812">Transmembrane</keyword>
<evidence type="ECO:0000259" key="15">
    <source>
        <dbReference type="PROSITE" id="PS50109"/>
    </source>
</evidence>
<keyword evidence="11 14" id="KW-1133">Transmembrane helix</keyword>
<dbReference type="Gene3D" id="3.30.565.10">
    <property type="entry name" value="Histidine kinase-like ATPase, C-terminal domain"/>
    <property type="match status" value="1"/>
</dbReference>
<dbReference type="EC" id="2.7.13.3" evidence="3"/>
<evidence type="ECO:0000256" key="13">
    <source>
        <dbReference type="ARBA" id="ARBA00023136"/>
    </source>
</evidence>
<dbReference type="eggNOG" id="COG0642">
    <property type="taxonomic scope" value="Bacteria"/>
</dbReference>
<sequence>MLTFAILCNYVSIRTYYQCIYPLQFERTVKAINEHIVAYHELPEIENVHYKKLDYGTIPKTYGVETFSFDKNELAVLSYYSSVTLHDQLYEVKINRYYKSNDGPGTGVIIFALLISAGLFFFLNWLFFRLSIKRLTFNMWKPYYSNLRRVNAYNVGSNRPLQLVNTDIREFNLFNEAILRFTGNAQKSYEQLREFVENTSHELQTPLAILLTKVELILKHKDLGSAEAKELIEVKQIIQRLSGVHKGLSLLSRIKSIQCCSYYDKENVNINDAIKDSFEIYEELIAFKEISVTIEESLQLTLSTNIELIKILVDNLIRNSIQHNYHEGVIAVQVSEEGFKICNTGVEAPMPGKDMFSRYHTSSKDSGRLGIGLAIVEAICETLHFTCEYSSQTNLHSFTIKIN</sequence>
<keyword evidence="13 14" id="KW-0472">Membrane</keyword>
<dbReference type="PANTHER" id="PTHR45528">
    <property type="entry name" value="SENSOR HISTIDINE KINASE CPXA"/>
    <property type="match status" value="1"/>
</dbReference>
<keyword evidence="5" id="KW-0597">Phosphoprotein</keyword>
<keyword evidence="8" id="KW-0547">Nucleotide-binding</keyword>
<dbReference type="SUPFAM" id="SSF47384">
    <property type="entry name" value="Homodimeric domain of signal transducing histidine kinase"/>
    <property type="match status" value="1"/>
</dbReference>
<dbReference type="Proteomes" id="UP000007590">
    <property type="component" value="Chromosome"/>
</dbReference>
<dbReference type="InterPro" id="IPR036097">
    <property type="entry name" value="HisK_dim/P_sf"/>
</dbReference>
<dbReference type="GO" id="GO:0000155">
    <property type="term" value="F:phosphorelay sensor kinase activity"/>
    <property type="evidence" value="ECO:0007669"/>
    <property type="project" value="InterPro"/>
</dbReference>
<evidence type="ECO:0000256" key="9">
    <source>
        <dbReference type="ARBA" id="ARBA00022777"/>
    </source>
</evidence>
<organism evidence="16 17">
    <name type="scientific">Solitalea canadensis (strain ATCC 29591 / DSM 3403 / JCM 21819 / LMG 8368 / NBRC 15130 / NCIMB 12057 / USAM 9D)</name>
    <name type="common">Flexibacter canadensis</name>
    <dbReference type="NCBI Taxonomy" id="929556"/>
    <lineage>
        <taxon>Bacteria</taxon>
        <taxon>Pseudomonadati</taxon>
        <taxon>Bacteroidota</taxon>
        <taxon>Sphingobacteriia</taxon>
        <taxon>Sphingobacteriales</taxon>
        <taxon>Sphingobacteriaceae</taxon>
        <taxon>Solitalea</taxon>
    </lineage>
</organism>
<dbReference type="PANTHER" id="PTHR45528:SF1">
    <property type="entry name" value="SENSOR HISTIDINE KINASE CPXA"/>
    <property type="match status" value="1"/>
</dbReference>
<evidence type="ECO:0000256" key="14">
    <source>
        <dbReference type="SAM" id="Phobius"/>
    </source>
</evidence>
<dbReference type="CDD" id="cd00082">
    <property type="entry name" value="HisKA"/>
    <property type="match status" value="1"/>
</dbReference>
<dbReference type="Pfam" id="PF02518">
    <property type="entry name" value="HATPase_c"/>
    <property type="match status" value="1"/>
</dbReference>
<evidence type="ECO:0000256" key="11">
    <source>
        <dbReference type="ARBA" id="ARBA00022989"/>
    </source>
</evidence>
<evidence type="ECO:0000256" key="4">
    <source>
        <dbReference type="ARBA" id="ARBA00022475"/>
    </source>
</evidence>
<keyword evidence="10" id="KW-0067">ATP-binding</keyword>
<keyword evidence="6" id="KW-0808">Transferase</keyword>
<evidence type="ECO:0000256" key="6">
    <source>
        <dbReference type="ARBA" id="ARBA00022679"/>
    </source>
</evidence>
<reference evidence="16" key="1">
    <citation type="submission" date="2012-02" db="EMBL/GenBank/DDBJ databases">
        <title>The complete genome of Solitalea canadensis DSM 3403.</title>
        <authorList>
            <consortium name="US DOE Joint Genome Institute (JGI-PGF)"/>
            <person name="Lucas S."/>
            <person name="Copeland A."/>
            <person name="Lapidus A."/>
            <person name="Glavina del Rio T."/>
            <person name="Dalin E."/>
            <person name="Tice H."/>
            <person name="Bruce D."/>
            <person name="Goodwin L."/>
            <person name="Pitluck S."/>
            <person name="Peters L."/>
            <person name="Ovchinnikova G."/>
            <person name="Lu M."/>
            <person name="Kyrpides N."/>
            <person name="Mavromatis K."/>
            <person name="Ivanova N."/>
            <person name="Brettin T."/>
            <person name="Detter J.C."/>
            <person name="Han C."/>
            <person name="Larimer F."/>
            <person name="Land M."/>
            <person name="Hauser L."/>
            <person name="Markowitz V."/>
            <person name="Cheng J.-F."/>
            <person name="Hugenholtz P."/>
            <person name="Woyke T."/>
            <person name="Wu D."/>
            <person name="Spring S."/>
            <person name="Schroeder M."/>
            <person name="Kopitz M."/>
            <person name="Brambilla E."/>
            <person name="Klenk H.-P."/>
            <person name="Eisen J.A."/>
        </authorList>
    </citation>
    <scope>NUCLEOTIDE SEQUENCE</scope>
    <source>
        <strain evidence="16">DSM 3403</strain>
    </source>
</reference>
<feature type="transmembrane region" description="Helical" evidence="14">
    <location>
        <begin position="108"/>
        <end position="128"/>
    </location>
</feature>
<gene>
    <name evidence="16" type="ordered locus">Solca_3953</name>
</gene>
<dbReference type="InterPro" id="IPR003594">
    <property type="entry name" value="HATPase_dom"/>
</dbReference>
<dbReference type="HOGENOM" id="CLU_000445_89_35_10"/>
<evidence type="ECO:0000313" key="17">
    <source>
        <dbReference type="Proteomes" id="UP000007590"/>
    </source>
</evidence>
<dbReference type="OrthoDB" id="1522504at2"/>
<accession>H8KM25</accession>
<comment type="catalytic activity">
    <reaction evidence="1">
        <text>ATP + protein L-histidine = ADP + protein N-phospho-L-histidine.</text>
        <dbReference type="EC" id="2.7.13.3"/>
    </reaction>
</comment>
<dbReference type="InterPro" id="IPR005467">
    <property type="entry name" value="His_kinase_dom"/>
</dbReference>
<dbReference type="STRING" id="929556.Solca_3953"/>
<feature type="domain" description="Histidine kinase" evidence="15">
    <location>
        <begin position="198"/>
        <end position="403"/>
    </location>
</feature>
<dbReference type="GO" id="GO:0005524">
    <property type="term" value="F:ATP binding"/>
    <property type="evidence" value="ECO:0007669"/>
    <property type="project" value="UniProtKB-KW"/>
</dbReference>
<evidence type="ECO:0000256" key="3">
    <source>
        <dbReference type="ARBA" id="ARBA00012438"/>
    </source>
</evidence>
<protein>
    <recommendedName>
        <fullName evidence="3">histidine kinase</fullName>
        <ecNumber evidence="3">2.7.13.3</ecNumber>
    </recommendedName>
</protein>
<dbReference type="EMBL" id="CP003349">
    <property type="protein sequence ID" value="AFD08947.1"/>
    <property type="molecule type" value="Genomic_DNA"/>
</dbReference>
<evidence type="ECO:0000256" key="12">
    <source>
        <dbReference type="ARBA" id="ARBA00023012"/>
    </source>
</evidence>
<dbReference type="AlphaFoldDB" id="H8KM25"/>
<dbReference type="InterPro" id="IPR003661">
    <property type="entry name" value="HisK_dim/P_dom"/>
</dbReference>
<evidence type="ECO:0000256" key="2">
    <source>
        <dbReference type="ARBA" id="ARBA00004651"/>
    </source>
</evidence>
<dbReference type="InterPro" id="IPR036890">
    <property type="entry name" value="HATPase_C_sf"/>
</dbReference>
<keyword evidence="17" id="KW-1185">Reference proteome</keyword>
<proteinExistence type="predicted"/>